<dbReference type="PROSITE" id="PS00455">
    <property type="entry name" value="AMP_BINDING"/>
    <property type="match status" value="1"/>
</dbReference>
<evidence type="ECO:0000259" key="2">
    <source>
        <dbReference type="Pfam" id="PF00501"/>
    </source>
</evidence>
<keyword evidence="1" id="KW-0436">Ligase</keyword>
<keyword evidence="4" id="KW-1185">Reference proteome</keyword>
<dbReference type="EMBL" id="JAQNDM010000002">
    <property type="protein sequence ID" value="MDC0714889.1"/>
    <property type="molecule type" value="Genomic_DNA"/>
</dbReference>
<evidence type="ECO:0000313" key="4">
    <source>
        <dbReference type="Proteomes" id="UP001221838"/>
    </source>
</evidence>
<dbReference type="CDD" id="cd04433">
    <property type="entry name" value="AFD_class_I"/>
    <property type="match status" value="1"/>
</dbReference>
<proteinExistence type="predicted"/>
<dbReference type="PANTHER" id="PTHR43352">
    <property type="entry name" value="ACETYL-COA SYNTHETASE"/>
    <property type="match status" value="1"/>
</dbReference>
<evidence type="ECO:0000256" key="1">
    <source>
        <dbReference type="ARBA" id="ARBA00022598"/>
    </source>
</evidence>
<organism evidence="3 4">
    <name type="scientific">Stigmatella ashevillensis</name>
    <dbReference type="NCBI Taxonomy" id="2995309"/>
    <lineage>
        <taxon>Bacteria</taxon>
        <taxon>Pseudomonadati</taxon>
        <taxon>Myxococcota</taxon>
        <taxon>Myxococcia</taxon>
        <taxon>Myxococcales</taxon>
        <taxon>Cystobacterineae</taxon>
        <taxon>Archangiaceae</taxon>
        <taxon>Stigmatella</taxon>
    </lineage>
</organism>
<dbReference type="InterPro" id="IPR042099">
    <property type="entry name" value="ANL_N_sf"/>
</dbReference>
<sequence>MQLVLIVVGVVLALVLGWVAYCFVKLGFPERLGLLLGGLANIHKVVDQAAARYGDTTLIEVETPLKWKVPAGKVRVQNDQEWSAVRVQQTVALIAGALKKFANPQMGDRVIIYKENAFDLFLFASAAIRIGGIATPVNGKLASASFGQYVAYLGAKVIITDVATLERLVKDEVKLQGVEFIIVSDAGADGKDGAITELAQLPAGPRAISLQWMLTQQVEPAEAVERGLDDPLYIVHTSGTTGFPKGVILLARGLMQSLKATLMFNFVGRRDLAYFCVPFNHQVTNLYIFTTLALGARVIMSSEFKSERVLETLSRRRVTIYFGFPITYAQLVVEDLTKYDLSAMRIWGTTADASHEVHQRPLIQKGSFLRELGIPMQGSLFVDGLGSSEVGIAALLRIAGPWTKQFGRRVGRPVPFFGPQVRVVDENWQQVPDGQPGRFAIKGPCMFGGYWNAHDKLLSSSQNGWWFTGDIVIRQPDGEFVHLDREVDVISHQQGVSYTLLMEEEVLKHPAVFDTTVFALTQADGKVVPAAAVALKNGADSMDAERLRLELNAKLPEKDRLAELKVTRWSEFPIGVTGKTLKRVFRAGS</sequence>
<dbReference type="Gene3D" id="3.30.300.30">
    <property type="match status" value="1"/>
</dbReference>
<dbReference type="PANTHER" id="PTHR43352:SF1">
    <property type="entry name" value="ANTHRANILATE--COA LIGASE"/>
    <property type="match status" value="1"/>
</dbReference>
<gene>
    <name evidence="3" type="ORF">POL68_40950</name>
</gene>
<dbReference type="InterPro" id="IPR020845">
    <property type="entry name" value="AMP-binding_CS"/>
</dbReference>
<comment type="caution">
    <text evidence="3">The sequence shown here is derived from an EMBL/GenBank/DDBJ whole genome shotgun (WGS) entry which is preliminary data.</text>
</comment>
<dbReference type="SUPFAM" id="SSF56801">
    <property type="entry name" value="Acetyl-CoA synthetase-like"/>
    <property type="match status" value="1"/>
</dbReference>
<dbReference type="Pfam" id="PF00501">
    <property type="entry name" value="AMP-binding"/>
    <property type="match status" value="1"/>
</dbReference>
<reference evidence="3 4" key="1">
    <citation type="submission" date="2022-11" db="EMBL/GenBank/DDBJ databases">
        <title>Minimal conservation of predation-associated metabolite biosynthetic gene clusters underscores biosynthetic potential of Myxococcota including descriptions for ten novel species: Archangium lansinium sp. nov., Myxococcus landrumus sp. nov., Nannocystis bai.</title>
        <authorList>
            <person name="Ahearne A."/>
            <person name="Stevens C."/>
            <person name="Dowd S."/>
        </authorList>
    </citation>
    <scope>NUCLEOTIDE SEQUENCE [LARGE SCALE GENOMIC DNA]</scope>
    <source>
        <strain evidence="3 4">NCWAL01</strain>
    </source>
</reference>
<dbReference type="Gene3D" id="3.40.50.12780">
    <property type="entry name" value="N-terminal domain of ligase-like"/>
    <property type="match status" value="1"/>
</dbReference>
<accession>A0ABT5DMQ9</accession>
<evidence type="ECO:0000313" key="3">
    <source>
        <dbReference type="EMBL" id="MDC0714889.1"/>
    </source>
</evidence>
<dbReference type="InterPro" id="IPR045851">
    <property type="entry name" value="AMP-bd_C_sf"/>
</dbReference>
<protein>
    <submittedName>
        <fullName evidence="3">AMP-binding protein</fullName>
    </submittedName>
</protein>
<name>A0ABT5DMQ9_9BACT</name>
<feature type="domain" description="AMP-dependent synthetase/ligase" evidence="2">
    <location>
        <begin position="74"/>
        <end position="451"/>
    </location>
</feature>
<dbReference type="InterPro" id="IPR000873">
    <property type="entry name" value="AMP-dep_synth/lig_dom"/>
</dbReference>
<dbReference type="RefSeq" id="WP_272145571.1">
    <property type="nucleotide sequence ID" value="NZ_JAQNDM010000002.1"/>
</dbReference>
<dbReference type="Proteomes" id="UP001221838">
    <property type="component" value="Unassembled WGS sequence"/>
</dbReference>